<dbReference type="Proteomes" id="UP000053144">
    <property type="component" value="Unassembled WGS sequence"/>
</dbReference>
<evidence type="ECO:0000256" key="4">
    <source>
        <dbReference type="ARBA" id="ARBA00022583"/>
    </source>
</evidence>
<evidence type="ECO:0000256" key="6">
    <source>
        <dbReference type="ARBA" id="ARBA00023136"/>
    </source>
</evidence>
<dbReference type="Pfam" id="PF07651">
    <property type="entry name" value="ANTH"/>
    <property type="match status" value="1"/>
</dbReference>
<name>A0A0L9TIJ2_PHAAN</name>
<evidence type="ECO:0000256" key="3">
    <source>
        <dbReference type="ARBA" id="ARBA00004600"/>
    </source>
</evidence>
<dbReference type="GO" id="GO:0005545">
    <property type="term" value="F:1-phosphatidylinositol binding"/>
    <property type="evidence" value="ECO:0007669"/>
    <property type="project" value="InterPro"/>
</dbReference>
<evidence type="ECO:0000256" key="9">
    <source>
        <dbReference type="SAM" id="MobiDB-lite"/>
    </source>
</evidence>
<dbReference type="SUPFAM" id="SSF89009">
    <property type="entry name" value="GAT-like domain"/>
    <property type="match status" value="1"/>
</dbReference>
<keyword evidence="5" id="KW-0333">Golgi apparatus</keyword>
<evidence type="ECO:0000313" key="11">
    <source>
        <dbReference type="EMBL" id="KAG2411125.1"/>
    </source>
</evidence>
<evidence type="ECO:0000259" key="10">
    <source>
        <dbReference type="PROSITE" id="PS50942"/>
    </source>
</evidence>
<dbReference type="EMBL" id="KQ258629">
    <property type="protein sequence ID" value="KOM30296.1"/>
    <property type="molecule type" value="Genomic_DNA"/>
</dbReference>
<dbReference type="Gene3D" id="1.25.40.90">
    <property type="match status" value="1"/>
</dbReference>
<evidence type="ECO:0000256" key="2">
    <source>
        <dbReference type="ARBA" id="ARBA00004555"/>
    </source>
</evidence>
<dbReference type="FunFam" id="1.20.58.150:FF:000005">
    <property type="entry name" value="putative clathrin assembly protein At2g25430"/>
    <property type="match status" value="1"/>
</dbReference>
<dbReference type="AlphaFoldDB" id="A0A0L9TIJ2"/>
<dbReference type="Gramene" id="KOM30296">
    <property type="protein sequence ID" value="KOM30296"/>
    <property type="gene ID" value="LR48_Vigan1091s000800"/>
</dbReference>
<reference evidence="12" key="2">
    <citation type="submission" date="2015-02" db="EMBL/GenBank/DDBJ databases">
        <authorList>
            <person name="Chooi Y.-H."/>
        </authorList>
    </citation>
    <scope>NUCLEOTIDE SEQUENCE</scope>
    <source>
        <tissue evidence="12">Seedling</tissue>
    </source>
</reference>
<sequence length="453" mass="51820">MQRRFRQVCTSLKERSFMSYAKFAAVSGFSDMNIIIIKATAPDDVPLQEKYIQQLLKLFSISPTTCHSFAVSFTRRFGTTRSWRVALKCLILLHRLLRSVPGKSTLWNELLWTRSNALISLHPCHFRDESSSCPVSFTNFVTSYAHLLDEALNCVAFDDNTIEGQEVDEKEEPTAATESFQEKMKGLGEMLEILPQLQSLIDRVMQCYPVGVASRSFIVQCAMKLILRDSFVCYTKFRREIVGVLDNLLEMPYRNCIAAFNIYKKAAVQTNELYEFYEWCKVKGMCGQYEYPSVEPIPYIQIKALESFLSGMWQLTESSSPITSHSSSSAASPDFTERQVVTRRDTDDIKGKVIEAEEEKPLIEPDREDDENLSWETILESSVSFSHAYQRDLCSSFYQLGWEGGYGIEQHSFNAKKEHKHEHAYDTMNIAVHKSPTATHNPFSEPYCCSPQV</sequence>
<keyword evidence="6" id="KW-0472">Membrane</keyword>
<dbReference type="GO" id="GO:0005905">
    <property type="term" value="C:clathrin-coated pit"/>
    <property type="evidence" value="ECO:0007669"/>
    <property type="project" value="UniProtKB-SubCell"/>
</dbReference>
<gene>
    <name evidence="11" type="ORF">HKW66_Vig0258400</name>
    <name evidence="12" type="ORF">LR48_Vigan1091s000800</name>
</gene>
<evidence type="ECO:0000256" key="7">
    <source>
        <dbReference type="ARBA" id="ARBA00023176"/>
    </source>
</evidence>
<comment type="subcellular location">
    <subcellularLocation>
        <location evidence="1">Cytoplasmic vesicle</location>
        <location evidence="1">Clathrin-coated vesicle</location>
    </subcellularLocation>
    <subcellularLocation>
        <location evidence="2">Golgi apparatus</location>
    </subcellularLocation>
    <subcellularLocation>
        <location evidence="3">Membrane</location>
        <location evidence="3">Clathrin-coated pit</location>
    </subcellularLocation>
</comment>
<evidence type="ECO:0000256" key="8">
    <source>
        <dbReference type="ARBA" id="ARBA00023329"/>
    </source>
</evidence>
<dbReference type="GO" id="GO:0005794">
    <property type="term" value="C:Golgi apparatus"/>
    <property type="evidence" value="ECO:0007669"/>
    <property type="project" value="UniProtKB-SubCell"/>
</dbReference>
<dbReference type="STRING" id="3914.A0A0L9TIJ2"/>
<dbReference type="KEGG" id="var:108323400"/>
<dbReference type="GO" id="GO:0030136">
    <property type="term" value="C:clathrin-coated vesicle"/>
    <property type="evidence" value="ECO:0007669"/>
    <property type="project" value="UniProtKB-SubCell"/>
</dbReference>
<dbReference type="GO" id="GO:0005546">
    <property type="term" value="F:phosphatidylinositol-4,5-bisphosphate binding"/>
    <property type="evidence" value="ECO:0007669"/>
    <property type="project" value="TreeGrafter"/>
</dbReference>
<dbReference type="GO" id="GO:0006900">
    <property type="term" value="P:vesicle budding from membrane"/>
    <property type="evidence" value="ECO:0007669"/>
    <property type="project" value="TreeGrafter"/>
</dbReference>
<dbReference type="GO" id="GO:0048268">
    <property type="term" value="P:clathrin coat assembly"/>
    <property type="evidence" value="ECO:0007669"/>
    <property type="project" value="InterPro"/>
</dbReference>
<dbReference type="InterPro" id="IPR048050">
    <property type="entry name" value="ANTH_N_plant"/>
</dbReference>
<dbReference type="GO" id="GO:0000149">
    <property type="term" value="F:SNARE binding"/>
    <property type="evidence" value="ECO:0007669"/>
    <property type="project" value="TreeGrafter"/>
</dbReference>
<evidence type="ECO:0000256" key="1">
    <source>
        <dbReference type="ARBA" id="ARBA00004132"/>
    </source>
</evidence>
<evidence type="ECO:0000313" key="14">
    <source>
        <dbReference type="Proteomes" id="UP000743370"/>
    </source>
</evidence>
<dbReference type="Gene3D" id="1.20.58.150">
    <property type="entry name" value="ANTH domain"/>
    <property type="match status" value="1"/>
</dbReference>
<feature type="compositionally biased region" description="Low complexity" evidence="9">
    <location>
        <begin position="323"/>
        <end position="333"/>
    </location>
</feature>
<keyword evidence="8" id="KW-0968">Cytoplasmic vesicle</keyword>
<evidence type="ECO:0000256" key="5">
    <source>
        <dbReference type="ARBA" id="ARBA00023034"/>
    </source>
</evidence>
<dbReference type="GO" id="GO:0032050">
    <property type="term" value="F:clathrin heavy chain binding"/>
    <property type="evidence" value="ECO:0007669"/>
    <property type="project" value="TreeGrafter"/>
</dbReference>
<dbReference type="InterPro" id="IPR008942">
    <property type="entry name" value="ENTH_VHS"/>
</dbReference>
<keyword evidence="4" id="KW-0254">Endocytosis</keyword>
<organism evidence="12 13">
    <name type="scientific">Phaseolus angularis</name>
    <name type="common">Azuki bean</name>
    <name type="synonym">Vigna angularis</name>
    <dbReference type="NCBI Taxonomy" id="3914"/>
    <lineage>
        <taxon>Eukaryota</taxon>
        <taxon>Viridiplantae</taxon>
        <taxon>Streptophyta</taxon>
        <taxon>Embryophyta</taxon>
        <taxon>Tracheophyta</taxon>
        <taxon>Spermatophyta</taxon>
        <taxon>Magnoliopsida</taxon>
        <taxon>eudicotyledons</taxon>
        <taxon>Gunneridae</taxon>
        <taxon>Pentapetalae</taxon>
        <taxon>rosids</taxon>
        <taxon>fabids</taxon>
        <taxon>Fabales</taxon>
        <taxon>Fabaceae</taxon>
        <taxon>Papilionoideae</taxon>
        <taxon>50 kb inversion clade</taxon>
        <taxon>NPAAA clade</taxon>
        <taxon>indigoferoid/millettioid clade</taxon>
        <taxon>Phaseoleae</taxon>
        <taxon>Vigna</taxon>
    </lineage>
</organism>
<feature type="region of interest" description="Disordered" evidence="9">
    <location>
        <begin position="323"/>
        <end position="371"/>
    </location>
</feature>
<evidence type="ECO:0000313" key="13">
    <source>
        <dbReference type="Proteomes" id="UP000053144"/>
    </source>
</evidence>
<dbReference type="SMART" id="SM00273">
    <property type="entry name" value="ENTH"/>
    <property type="match status" value="1"/>
</dbReference>
<proteinExistence type="predicted"/>
<dbReference type="EMBL" id="JABFOF010000001">
    <property type="protein sequence ID" value="KAG2411125.1"/>
    <property type="molecule type" value="Genomic_DNA"/>
</dbReference>
<keyword evidence="7" id="KW-0168">Coated pit</keyword>
<dbReference type="InterPro" id="IPR045192">
    <property type="entry name" value="AP180-like"/>
</dbReference>
<accession>A0A0L9TIJ2</accession>
<dbReference type="InterPro" id="IPR013809">
    <property type="entry name" value="ENTH"/>
</dbReference>
<dbReference type="InterPro" id="IPR011417">
    <property type="entry name" value="ANTH_dom"/>
</dbReference>
<feature type="compositionally biased region" description="Basic and acidic residues" evidence="9">
    <location>
        <begin position="335"/>
        <end position="365"/>
    </location>
</feature>
<dbReference type="CDD" id="cd16987">
    <property type="entry name" value="ANTH_N_AP180_plant"/>
    <property type="match status" value="1"/>
</dbReference>
<dbReference type="GO" id="GO:0072583">
    <property type="term" value="P:clathrin-dependent endocytosis"/>
    <property type="evidence" value="ECO:0007669"/>
    <property type="project" value="InterPro"/>
</dbReference>
<evidence type="ECO:0000313" key="12">
    <source>
        <dbReference type="EMBL" id="KOM30296.1"/>
    </source>
</evidence>
<dbReference type="OMA" id="RDSFICY"/>
<dbReference type="PANTHER" id="PTHR22951:SF22">
    <property type="entry name" value="ENTH DOMAIN-CONTAINING PROTEIN"/>
    <property type="match status" value="1"/>
</dbReference>
<dbReference type="SUPFAM" id="SSF48464">
    <property type="entry name" value="ENTH/VHS domain"/>
    <property type="match status" value="1"/>
</dbReference>
<feature type="domain" description="ENTH" evidence="10">
    <location>
        <begin position="24"/>
        <end position="162"/>
    </location>
</feature>
<protein>
    <submittedName>
        <fullName evidence="11">Clathrin assembly protein</fullName>
    </submittedName>
</protein>
<dbReference type="PANTHER" id="PTHR22951">
    <property type="entry name" value="CLATHRIN ASSEMBLY PROTEIN"/>
    <property type="match status" value="1"/>
</dbReference>
<dbReference type="Proteomes" id="UP000743370">
    <property type="component" value="Unassembled WGS sequence"/>
</dbReference>
<reference evidence="11 14" key="3">
    <citation type="submission" date="2020-05" db="EMBL/GenBank/DDBJ databases">
        <title>Vigna angularis (adzuki bean) Var. LongXiaoDou No. 4 denovo assembly.</title>
        <authorList>
            <person name="Xiang H."/>
        </authorList>
    </citation>
    <scope>NUCLEOTIDE SEQUENCE [LARGE SCALE GENOMIC DNA]</scope>
    <source>
        <tissue evidence="11">Leaf</tissue>
    </source>
</reference>
<dbReference type="PROSITE" id="PS50942">
    <property type="entry name" value="ENTH"/>
    <property type="match status" value="1"/>
</dbReference>
<dbReference type="OrthoDB" id="1723360at2759"/>
<reference evidence="13" key="1">
    <citation type="journal article" date="2015" name="Proc. Natl. Acad. Sci. U.S.A.">
        <title>Genome sequencing of adzuki bean (Vigna angularis) provides insight into high starch and low fat accumulation and domestication.</title>
        <authorList>
            <person name="Yang K."/>
            <person name="Tian Z."/>
            <person name="Chen C."/>
            <person name="Luo L."/>
            <person name="Zhao B."/>
            <person name="Wang Z."/>
            <person name="Yu L."/>
            <person name="Li Y."/>
            <person name="Sun Y."/>
            <person name="Li W."/>
            <person name="Chen Y."/>
            <person name="Li Y."/>
            <person name="Zhang Y."/>
            <person name="Ai D."/>
            <person name="Zhao J."/>
            <person name="Shang C."/>
            <person name="Ma Y."/>
            <person name="Wu B."/>
            <person name="Wang M."/>
            <person name="Gao L."/>
            <person name="Sun D."/>
            <person name="Zhang P."/>
            <person name="Guo F."/>
            <person name="Wang W."/>
            <person name="Li Y."/>
            <person name="Wang J."/>
            <person name="Varshney R.K."/>
            <person name="Wang J."/>
            <person name="Ling H.Q."/>
            <person name="Wan P."/>
        </authorList>
    </citation>
    <scope>NUCLEOTIDE SEQUENCE</scope>
    <source>
        <strain evidence="13">cv. Jingnong 6</strain>
    </source>
</reference>
<dbReference type="InterPro" id="IPR014712">
    <property type="entry name" value="ANTH_dom_sf"/>
</dbReference>